<dbReference type="EC" id="3.5.-.-" evidence="2"/>
<name>A0ABW1S8Q9_9PROT</name>
<accession>A0ABW1S8Q9</accession>
<dbReference type="PANTHER" id="PTHR34861:SF10">
    <property type="entry name" value="CYCLASE"/>
    <property type="match status" value="1"/>
</dbReference>
<feature type="chain" id="PRO_5047265230" evidence="1">
    <location>
        <begin position="20"/>
        <end position="325"/>
    </location>
</feature>
<organism evidence="2 3">
    <name type="scientific">Ponticaulis profundi</name>
    <dbReference type="NCBI Taxonomy" id="2665222"/>
    <lineage>
        <taxon>Bacteria</taxon>
        <taxon>Pseudomonadati</taxon>
        <taxon>Pseudomonadota</taxon>
        <taxon>Alphaproteobacteria</taxon>
        <taxon>Hyphomonadales</taxon>
        <taxon>Hyphomonadaceae</taxon>
        <taxon>Ponticaulis</taxon>
    </lineage>
</organism>
<dbReference type="InterPro" id="IPR037175">
    <property type="entry name" value="KFase_sf"/>
</dbReference>
<dbReference type="Pfam" id="PF04199">
    <property type="entry name" value="Cyclase"/>
    <property type="match status" value="1"/>
</dbReference>
<dbReference type="GO" id="GO:0016787">
    <property type="term" value="F:hydrolase activity"/>
    <property type="evidence" value="ECO:0007669"/>
    <property type="project" value="UniProtKB-KW"/>
</dbReference>
<dbReference type="RefSeq" id="WP_377376812.1">
    <property type="nucleotide sequence ID" value="NZ_JBHSSW010000005.1"/>
</dbReference>
<gene>
    <name evidence="2" type="ORF">ACFQDM_06050</name>
</gene>
<comment type="caution">
    <text evidence="2">The sequence shown here is derived from an EMBL/GenBank/DDBJ whole genome shotgun (WGS) entry which is preliminary data.</text>
</comment>
<evidence type="ECO:0000313" key="3">
    <source>
        <dbReference type="Proteomes" id="UP001596303"/>
    </source>
</evidence>
<dbReference type="InterPro" id="IPR007325">
    <property type="entry name" value="KFase/CYL"/>
</dbReference>
<dbReference type="SUPFAM" id="SSF102198">
    <property type="entry name" value="Putative cyclase"/>
    <property type="match status" value="1"/>
</dbReference>
<feature type="signal peptide" evidence="1">
    <location>
        <begin position="1"/>
        <end position="19"/>
    </location>
</feature>
<sequence length="325" mass="34251">MRHLLLTCAAASLFGLAHAQEAEAPAVETPAEATSEATDWTQSRWGEDDRLGAVNILTPEKTLAASKLITTGKTYALAQVTGRESAAYPPRSYDVVVLQPSDGSGAALGANKATGNDDIVRTYVGIGSQIDGLGHMGIDHRYYNGVHVSDFVTTAGLTQFGTQDIPPIATRGILLDMTKVFGESPLPDGTAFNRAEIDEALGAAGLTIEPGDVVIFHTGKMAASEGQPFNPAEPGLGVEGAEYLASLGVVAIGADSIALEVIPFEDETRPYEVHQTLLAKHGIYILENMVTDELASDGVTEFFFSLGVPRLQGTVQAMINPVAIR</sequence>
<reference evidence="3" key="1">
    <citation type="journal article" date="2019" name="Int. J. Syst. Evol. Microbiol.">
        <title>The Global Catalogue of Microorganisms (GCM) 10K type strain sequencing project: providing services to taxonomists for standard genome sequencing and annotation.</title>
        <authorList>
            <consortium name="The Broad Institute Genomics Platform"/>
            <consortium name="The Broad Institute Genome Sequencing Center for Infectious Disease"/>
            <person name="Wu L."/>
            <person name="Ma J."/>
        </authorList>
    </citation>
    <scope>NUCLEOTIDE SEQUENCE [LARGE SCALE GENOMIC DNA]</scope>
    <source>
        <strain evidence="3">CGMCC-1.15741</strain>
    </source>
</reference>
<protein>
    <submittedName>
        <fullName evidence="2">Cyclase family protein</fullName>
        <ecNumber evidence="2">3.5.-.-</ecNumber>
    </submittedName>
</protein>
<keyword evidence="2" id="KW-0378">Hydrolase</keyword>
<evidence type="ECO:0000256" key="1">
    <source>
        <dbReference type="SAM" id="SignalP"/>
    </source>
</evidence>
<evidence type="ECO:0000313" key="2">
    <source>
        <dbReference type="EMBL" id="MFC6197631.1"/>
    </source>
</evidence>
<keyword evidence="1" id="KW-0732">Signal</keyword>
<dbReference type="EMBL" id="JBHSSW010000005">
    <property type="protein sequence ID" value="MFC6197631.1"/>
    <property type="molecule type" value="Genomic_DNA"/>
</dbReference>
<proteinExistence type="predicted"/>
<keyword evidence="3" id="KW-1185">Reference proteome</keyword>
<dbReference type="Gene3D" id="3.50.30.50">
    <property type="entry name" value="Putative cyclase"/>
    <property type="match status" value="1"/>
</dbReference>
<dbReference type="Proteomes" id="UP001596303">
    <property type="component" value="Unassembled WGS sequence"/>
</dbReference>
<dbReference type="PANTHER" id="PTHR34861">
    <property type="match status" value="1"/>
</dbReference>